<dbReference type="GO" id="GO:0016020">
    <property type="term" value="C:membrane"/>
    <property type="evidence" value="ECO:0007669"/>
    <property type="project" value="InterPro"/>
</dbReference>
<keyword evidence="1" id="KW-0812">Transmembrane</keyword>
<dbReference type="Pfam" id="PF00892">
    <property type="entry name" value="EamA"/>
    <property type="match status" value="2"/>
</dbReference>
<feature type="transmembrane region" description="Helical" evidence="1">
    <location>
        <begin position="65"/>
        <end position="82"/>
    </location>
</feature>
<feature type="transmembrane region" description="Helical" evidence="1">
    <location>
        <begin position="25"/>
        <end position="44"/>
    </location>
</feature>
<dbReference type="InterPro" id="IPR000620">
    <property type="entry name" value="EamA_dom"/>
</dbReference>
<comment type="caution">
    <text evidence="3">The sequence shown here is derived from an EMBL/GenBank/DDBJ whole genome shotgun (WGS) entry which is preliminary data.</text>
</comment>
<keyword evidence="1" id="KW-1133">Transmembrane helix</keyword>
<dbReference type="SUPFAM" id="SSF103481">
    <property type="entry name" value="Multidrug resistance efflux transporter EmrE"/>
    <property type="match status" value="2"/>
</dbReference>
<feature type="transmembrane region" description="Helical" evidence="1">
    <location>
        <begin position="252"/>
        <end position="269"/>
    </location>
</feature>
<feature type="domain" description="EamA" evidence="2">
    <location>
        <begin position="138"/>
        <end position="268"/>
    </location>
</feature>
<dbReference type="AlphaFoldDB" id="A0A8J6PSK4"/>
<dbReference type="PANTHER" id="PTHR22911">
    <property type="entry name" value="ACYL-MALONYL CONDENSING ENZYME-RELATED"/>
    <property type="match status" value="1"/>
</dbReference>
<feature type="domain" description="EamA" evidence="2">
    <location>
        <begin position="2"/>
        <end position="129"/>
    </location>
</feature>
<sequence>MFASGLLFSFLDSSAKYLVLSGMDAVFVSWCRFAGHAVLVFIMFRGWSNFSIFKTRSLPLQIVRGVFLFGSTIFNFLALRQLQLAETMSIAFFAPMIITALAGPLLGEWAGWRRWMAVLVGLLGVLVITRPGFGSFSLGHLCALASAVSYSLYVLMTRKMSVKESTESLIFYSAMAPMVLMAPALPYTVSAPPHAWAWVLLASLGIFGGVGHYFIILAYRRATVTALAPYPYLQIVWMILLGWLVFQQLPDLWTVAGAGIIALSGLYIVRREHVLRVQNRAALLAETEELAKKR</sequence>
<evidence type="ECO:0000256" key="1">
    <source>
        <dbReference type="SAM" id="Phobius"/>
    </source>
</evidence>
<feature type="transmembrane region" description="Helical" evidence="1">
    <location>
        <begin position="138"/>
        <end position="157"/>
    </location>
</feature>
<feature type="transmembrane region" description="Helical" evidence="1">
    <location>
        <begin position="195"/>
        <end position="215"/>
    </location>
</feature>
<protein>
    <submittedName>
        <fullName evidence="3">DMT family transporter</fullName>
    </submittedName>
</protein>
<feature type="transmembrane region" description="Helical" evidence="1">
    <location>
        <begin position="169"/>
        <end position="189"/>
    </location>
</feature>
<keyword evidence="4" id="KW-1185">Reference proteome</keyword>
<organism evidence="3 4">
    <name type="scientific">Oryzicola mucosus</name>
    <dbReference type="NCBI Taxonomy" id="2767425"/>
    <lineage>
        <taxon>Bacteria</taxon>
        <taxon>Pseudomonadati</taxon>
        <taxon>Pseudomonadota</taxon>
        <taxon>Alphaproteobacteria</taxon>
        <taxon>Hyphomicrobiales</taxon>
        <taxon>Phyllobacteriaceae</taxon>
        <taxon>Oryzicola</taxon>
    </lineage>
</organism>
<feature type="transmembrane region" description="Helical" evidence="1">
    <location>
        <begin position="227"/>
        <end position="246"/>
    </location>
</feature>
<feature type="transmembrane region" description="Helical" evidence="1">
    <location>
        <begin position="114"/>
        <end position="132"/>
    </location>
</feature>
<proteinExistence type="predicted"/>
<evidence type="ECO:0000259" key="2">
    <source>
        <dbReference type="Pfam" id="PF00892"/>
    </source>
</evidence>
<dbReference type="InterPro" id="IPR037185">
    <property type="entry name" value="EmrE-like"/>
</dbReference>
<evidence type="ECO:0000313" key="3">
    <source>
        <dbReference type="EMBL" id="MBD0414344.1"/>
    </source>
</evidence>
<dbReference type="PANTHER" id="PTHR22911:SF103">
    <property type="entry name" value="BLR2811 PROTEIN"/>
    <property type="match status" value="1"/>
</dbReference>
<evidence type="ECO:0000313" key="4">
    <source>
        <dbReference type="Proteomes" id="UP000643405"/>
    </source>
</evidence>
<name>A0A8J6PSK4_9HYPH</name>
<accession>A0A8J6PSK4</accession>
<gene>
    <name evidence="3" type="ORF">ICI42_06740</name>
</gene>
<feature type="transmembrane region" description="Helical" evidence="1">
    <location>
        <begin position="88"/>
        <end position="107"/>
    </location>
</feature>
<dbReference type="Proteomes" id="UP000643405">
    <property type="component" value="Unassembled WGS sequence"/>
</dbReference>
<reference evidence="3" key="1">
    <citation type="submission" date="2020-09" db="EMBL/GenBank/DDBJ databases">
        <title>Genome seq and assembly of Tianweitania sp.</title>
        <authorList>
            <person name="Chhetri G."/>
        </authorList>
    </citation>
    <scope>NUCLEOTIDE SEQUENCE</scope>
    <source>
        <strain evidence="3">Rool2</strain>
    </source>
</reference>
<dbReference type="EMBL" id="JACVVX010000002">
    <property type="protein sequence ID" value="MBD0414344.1"/>
    <property type="molecule type" value="Genomic_DNA"/>
</dbReference>
<keyword evidence="1" id="KW-0472">Membrane</keyword>